<gene>
    <name evidence="3" type="ORF">A0J61_04044</name>
</gene>
<evidence type="ECO:0000313" key="3">
    <source>
        <dbReference type="EMBL" id="OBZ87905.1"/>
    </source>
</evidence>
<accession>A0A1C7NFR2</accession>
<dbReference type="InParanoid" id="A0A1C7NFR2"/>
<protein>
    <submittedName>
        <fullName evidence="3">Uncharacterized protein</fullName>
    </submittedName>
</protein>
<dbReference type="AlphaFoldDB" id="A0A1C7NFR2"/>
<dbReference type="OrthoDB" id="2121849at2759"/>
<evidence type="ECO:0000313" key="4">
    <source>
        <dbReference type="Proteomes" id="UP000093000"/>
    </source>
</evidence>
<dbReference type="EMBL" id="LUGH01000189">
    <property type="protein sequence ID" value="OBZ87905.1"/>
    <property type="molecule type" value="Genomic_DNA"/>
</dbReference>
<evidence type="ECO:0000256" key="2">
    <source>
        <dbReference type="SAM" id="MobiDB-lite"/>
    </source>
</evidence>
<keyword evidence="4" id="KW-1185">Reference proteome</keyword>
<sequence length="398" mass="45021">MASIFFEDYQFPSELYNRDTGDFSTPVRTLLDFAPHILQELPKKAKDQKPMNAPDEDSWTKSTTPKSYLGTLITSERAHAIAEFMVRCGNEYLKTSEDKRRREEEYKQFEKRYRQEQRRQKKGWFNFNSTDSEDEEEEEKRRLEEEQERLKKLRKKEAEQRELVQKQKDDLKALAPHSTTSTIAKSAVAASVLSLSLYSTYQASVKFSEVSFHNQLEILINQVEAILQSTQIWIEEHDKLGDKIPTQIRSDVVQLREIVDYIVRLDPRSNKKMEAAGWSCGAIGGLSALGGLALGSAAVATGGAALAVGGMVVMVSSKAQSKSHLGARLLLENQIRDKVSACQKARGERAQMIDQGFEIETKKETVKLEPKTSSTRFVVQEPYDALPSVPKKKIAIPN</sequence>
<feature type="region of interest" description="Disordered" evidence="2">
    <location>
        <begin position="43"/>
        <end position="63"/>
    </location>
</feature>
<proteinExistence type="predicted"/>
<comment type="caution">
    <text evidence="3">The sequence shown here is derived from an EMBL/GenBank/DDBJ whole genome shotgun (WGS) entry which is preliminary data.</text>
</comment>
<reference evidence="3 4" key="1">
    <citation type="submission" date="2016-03" db="EMBL/GenBank/DDBJ databases">
        <title>Choanephora cucurbitarum.</title>
        <authorList>
            <person name="Min B."/>
            <person name="Park H."/>
            <person name="Park J.-H."/>
            <person name="Shin H.-D."/>
            <person name="Choi I.-G."/>
        </authorList>
    </citation>
    <scope>NUCLEOTIDE SEQUENCE [LARGE SCALE GENOMIC DNA]</scope>
    <source>
        <strain evidence="3 4">KUS-F28377</strain>
    </source>
</reference>
<keyword evidence="1" id="KW-0175">Coiled coil</keyword>
<name>A0A1C7NFR2_9FUNG</name>
<evidence type="ECO:0000256" key="1">
    <source>
        <dbReference type="SAM" id="Coils"/>
    </source>
</evidence>
<organism evidence="3 4">
    <name type="scientific">Choanephora cucurbitarum</name>
    <dbReference type="NCBI Taxonomy" id="101091"/>
    <lineage>
        <taxon>Eukaryota</taxon>
        <taxon>Fungi</taxon>
        <taxon>Fungi incertae sedis</taxon>
        <taxon>Mucoromycota</taxon>
        <taxon>Mucoromycotina</taxon>
        <taxon>Mucoromycetes</taxon>
        <taxon>Mucorales</taxon>
        <taxon>Mucorineae</taxon>
        <taxon>Choanephoraceae</taxon>
        <taxon>Choanephoroideae</taxon>
        <taxon>Choanephora</taxon>
    </lineage>
</organism>
<feature type="coiled-coil region" evidence="1">
    <location>
        <begin position="99"/>
        <end position="174"/>
    </location>
</feature>
<dbReference type="Proteomes" id="UP000093000">
    <property type="component" value="Unassembled WGS sequence"/>
</dbReference>